<dbReference type="Gramene" id="OIV93176">
    <property type="protein sequence ID" value="OIV93176"/>
    <property type="gene ID" value="TanjilG_20838"/>
</dbReference>
<dbReference type="AlphaFoldDB" id="A0A4P1QRU4"/>
<evidence type="ECO:0000313" key="2">
    <source>
        <dbReference type="Proteomes" id="UP000188354"/>
    </source>
</evidence>
<dbReference type="PANTHER" id="PTHR11439:SF483">
    <property type="entry name" value="PEPTIDE SYNTHASE GLIP-LIKE, PUTATIVE (AFU_ORTHOLOGUE AFUA_3G12920)-RELATED"/>
    <property type="match status" value="1"/>
</dbReference>
<dbReference type="PANTHER" id="PTHR11439">
    <property type="entry name" value="GAG-POL-RELATED RETROTRANSPOSON"/>
    <property type="match status" value="1"/>
</dbReference>
<gene>
    <name evidence="1" type="ORF">TanjilG_20838</name>
</gene>
<proteinExistence type="predicted"/>
<name>A0A4P1QRU4_LUPAN</name>
<sequence length="81" mass="9190">MVDKTLYKQMIGCLRYVCNTRPTISYGVGVVSRHMESPKKSDLLAAKRLLRYVKGTIDFGLMLSNKLCRLNQTMLGFSDVD</sequence>
<evidence type="ECO:0000313" key="1">
    <source>
        <dbReference type="EMBL" id="OIV93176.1"/>
    </source>
</evidence>
<dbReference type="EMBL" id="CM007378">
    <property type="protein sequence ID" value="OIV93176.1"/>
    <property type="molecule type" value="Genomic_DNA"/>
</dbReference>
<protein>
    <recommendedName>
        <fullName evidence="3">Reverse transcriptase Ty1/copia-type domain-containing protein</fullName>
    </recommendedName>
</protein>
<evidence type="ECO:0008006" key="3">
    <source>
        <dbReference type="Google" id="ProtNLM"/>
    </source>
</evidence>
<accession>A0A4P1QRU4</accession>
<organism evidence="1 2">
    <name type="scientific">Lupinus angustifolius</name>
    <name type="common">Narrow-leaved blue lupine</name>
    <dbReference type="NCBI Taxonomy" id="3871"/>
    <lineage>
        <taxon>Eukaryota</taxon>
        <taxon>Viridiplantae</taxon>
        <taxon>Streptophyta</taxon>
        <taxon>Embryophyta</taxon>
        <taxon>Tracheophyta</taxon>
        <taxon>Spermatophyta</taxon>
        <taxon>Magnoliopsida</taxon>
        <taxon>eudicotyledons</taxon>
        <taxon>Gunneridae</taxon>
        <taxon>Pentapetalae</taxon>
        <taxon>rosids</taxon>
        <taxon>fabids</taxon>
        <taxon>Fabales</taxon>
        <taxon>Fabaceae</taxon>
        <taxon>Papilionoideae</taxon>
        <taxon>50 kb inversion clade</taxon>
        <taxon>genistoids sensu lato</taxon>
        <taxon>core genistoids</taxon>
        <taxon>Genisteae</taxon>
        <taxon>Lupinus</taxon>
    </lineage>
</organism>
<keyword evidence="2" id="KW-1185">Reference proteome</keyword>
<dbReference type="Proteomes" id="UP000188354">
    <property type="component" value="Chromosome LG18"/>
</dbReference>
<reference evidence="1 2" key="1">
    <citation type="journal article" date="2017" name="Plant Biotechnol. J.">
        <title>A comprehensive draft genome sequence for lupin (Lupinus angustifolius), an emerging health food: insights into plant-microbe interactions and legume evolution.</title>
        <authorList>
            <person name="Hane J.K."/>
            <person name="Ming Y."/>
            <person name="Kamphuis L.G."/>
            <person name="Nelson M.N."/>
            <person name="Garg G."/>
            <person name="Atkins C.A."/>
            <person name="Bayer P.E."/>
            <person name="Bravo A."/>
            <person name="Bringans S."/>
            <person name="Cannon S."/>
            <person name="Edwards D."/>
            <person name="Foley R."/>
            <person name="Gao L.L."/>
            <person name="Harrison M.J."/>
            <person name="Huang W."/>
            <person name="Hurgobin B."/>
            <person name="Li S."/>
            <person name="Liu C.W."/>
            <person name="McGrath A."/>
            <person name="Morahan G."/>
            <person name="Murray J."/>
            <person name="Weller J."/>
            <person name="Jian J."/>
            <person name="Singh K.B."/>
        </authorList>
    </citation>
    <scope>NUCLEOTIDE SEQUENCE [LARGE SCALE GENOMIC DNA]</scope>
    <source>
        <strain evidence="2">cv. Tanjil</strain>
        <tissue evidence="1">Whole plant</tissue>
    </source>
</reference>
<dbReference type="STRING" id="3871.A0A4P1QRU4"/>